<dbReference type="AlphaFoldDB" id="A0AAP7ZP36"/>
<dbReference type="EMBL" id="NCTK01000001">
    <property type="protein sequence ID" value="OYQ13963.1"/>
    <property type="molecule type" value="Genomic_DNA"/>
</dbReference>
<organism evidence="1 2">
    <name type="scientific">Ralstonia solanacearum K60</name>
    <dbReference type="NCBI Taxonomy" id="1091042"/>
    <lineage>
        <taxon>Bacteria</taxon>
        <taxon>Pseudomonadati</taxon>
        <taxon>Pseudomonadota</taxon>
        <taxon>Betaproteobacteria</taxon>
        <taxon>Burkholderiales</taxon>
        <taxon>Burkholderiaceae</taxon>
        <taxon>Ralstonia</taxon>
        <taxon>Ralstonia solanacearum species complex</taxon>
    </lineage>
</organism>
<gene>
    <name evidence="1" type="ORF">B7R77_12380</name>
</gene>
<accession>A0AAP7ZP36</accession>
<dbReference type="Gene3D" id="1.10.30.50">
    <property type="match status" value="1"/>
</dbReference>
<name>A0AAP7ZP36_RALSL</name>
<dbReference type="RefSeq" id="WP_003271690.1">
    <property type="nucleotide sequence ID" value="NZ_NCTK01000001.1"/>
</dbReference>
<evidence type="ECO:0008006" key="3">
    <source>
        <dbReference type="Google" id="ProtNLM"/>
    </source>
</evidence>
<reference evidence="1 2" key="1">
    <citation type="submission" date="2017-04" db="EMBL/GenBank/DDBJ databases">
        <title>Genome Announcement: Closed genomes of Ralstonia solanacearum strains K60, UW551, and UW700.</title>
        <authorList>
            <person name="Hayes M."/>
            <person name="Macintyre A.M."/>
            <person name="Allen C."/>
        </authorList>
    </citation>
    <scope>NUCLEOTIDE SEQUENCE [LARGE SCALE GENOMIC DNA]</scope>
    <source>
        <strain evidence="1 2">UW25</strain>
    </source>
</reference>
<comment type="caution">
    <text evidence="1">The sequence shown here is derived from an EMBL/GenBank/DDBJ whole genome shotgun (WGS) entry which is preliminary data.</text>
</comment>
<dbReference type="Proteomes" id="UP000216164">
    <property type="component" value="Unassembled WGS sequence"/>
</dbReference>
<proteinExistence type="predicted"/>
<protein>
    <recommendedName>
        <fullName evidence="3">HNH nuclease domain-containing protein</fullName>
    </recommendedName>
</protein>
<evidence type="ECO:0000313" key="1">
    <source>
        <dbReference type="EMBL" id="OYQ13963.1"/>
    </source>
</evidence>
<sequence length="354" mass="40414">MIKIQNQLDHDEAVASDKIATLLAEHWAHLNPTKVNGEPTESALTIRCKDLADKLGSADFNDKEINAAHAKAASEFLGKFVQKDFALLKELIIASPVRLREMKTEFDKELPDGLFWENTEKQGIKQTALGLLLSRKVFRYDAFRSSRHCTALFGSEKLNLKICPYCNLDSTYVAGTPPAEDGAIKKRAYFHIDHFYAKVKYPFFAVSFFNLIPSCDNCNALEKGTKDFEIETHVHPYHRNFDDVYAFGFDWQKLAAKDESFLTLDIKTGMPSGDQTATDLNIIGRHNAHTEGIRKMIEYHRSYSARFLHDPDPFRDHFLGLFPEKREDILKHRQAKVFRDIFSIIHDGSLIALT</sequence>
<evidence type="ECO:0000313" key="2">
    <source>
        <dbReference type="Proteomes" id="UP000216164"/>
    </source>
</evidence>